<dbReference type="InterPro" id="IPR016689">
    <property type="entry name" value="ESCRT-2_cplx_Snf8"/>
</dbReference>
<proteinExistence type="inferred from homology"/>
<dbReference type="FunFam" id="1.10.10.10:FF:000085">
    <property type="entry name" value="Vacuolar-sorting protein SNF8"/>
    <property type="match status" value="1"/>
</dbReference>
<comment type="subcellular location">
    <subcellularLocation>
        <location evidence="2">Cytoplasm</location>
    </subcellularLocation>
    <subcellularLocation>
        <location evidence="1">Endosome membrane</location>
        <topology evidence="1">Peripheral membrane protein</topology>
    </subcellularLocation>
</comment>
<evidence type="ECO:0000256" key="10">
    <source>
        <dbReference type="SAM" id="MobiDB-lite"/>
    </source>
</evidence>
<dbReference type="GO" id="GO:0000814">
    <property type="term" value="C:ESCRT II complex"/>
    <property type="evidence" value="ECO:0007669"/>
    <property type="project" value="UniProtKB-UniRule"/>
</dbReference>
<evidence type="ECO:0000256" key="3">
    <source>
        <dbReference type="ARBA" id="ARBA00009834"/>
    </source>
</evidence>
<dbReference type="Pfam" id="PF04157">
    <property type="entry name" value="EAP30"/>
    <property type="match status" value="1"/>
</dbReference>
<dbReference type="GO" id="GO:0043328">
    <property type="term" value="P:protein transport to vacuole involved in ubiquitin-dependent protein catabolic process via the multivesicular body sorting pathway"/>
    <property type="evidence" value="ECO:0007669"/>
    <property type="project" value="TreeGrafter"/>
</dbReference>
<evidence type="ECO:0000256" key="2">
    <source>
        <dbReference type="ARBA" id="ARBA00004496"/>
    </source>
</evidence>
<comment type="subunit">
    <text evidence="9">Component of the endosomal sorting complex required for transport II (ESCRT-II).</text>
</comment>
<protein>
    <recommendedName>
        <fullName evidence="9">Vacuolar-sorting protein SNF8</fullName>
    </recommendedName>
</protein>
<organism evidence="11 12">
    <name type="scientific">Viridothelium virens</name>
    <name type="common">Speckled blister lichen</name>
    <name type="synonym">Trypethelium virens</name>
    <dbReference type="NCBI Taxonomy" id="1048519"/>
    <lineage>
        <taxon>Eukaryota</taxon>
        <taxon>Fungi</taxon>
        <taxon>Dikarya</taxon>
        <taxon>Ascomycota</taxon>
        <taxon>Pezizomycotina</taxon>
        <taxon>Dothideomycetes</taxon>
        <taxon>Dothideomycetes incertae sedis</taxon>
        <taxon>Trypetheliales</taxon>
        <taxon>Trypetheliaceae</taxon>
        <taxon>Viridothelium</taxon>
    </lineage>
</organism>
<keyword evidence="12" id="KW-1185">Reference proteome</keyword>
<keyword evidence="7 9" id="KW-0653">Protein transport</keyword>
<dbReference type="Gene3D" id="1.10.10.10">
    <property type="entry name" value="Winged helix-like DNA-binding domain superfamily/Winged helix DNA-binding domain"/>
    <property type="match status" value="2"/>
</dbReference>
<reference evidence="11" key="1">
    <citation type="journal article" date="2020" name="Stud. Mycol.">
        <title>101 Dothideomycetes genomes: a test case for predicting lifestyles and emergence of pathogens.</title>
        <authorList>
            <person name="Haridas S."/>
            <person name="Albert R."/>
            <person name="Binder M."/>
            <person name="Bloem J."/>
            <person name="Labutti K."/>
            <person name="Salamov A."/>
            <person name="Andreopoulos B."/>
            <person name="Baker S."/>
            <person name="Barry K."/>
            <person name="Bills G."/>
            <person name="Bluhm B."/>
            <person name="Cannon C."/>
            <person name="Castanera R."/>
            <person name="Culley D."/>
            <person name="Daum C."/>
            <person name="Ezra D."/>
            <person name="Gonzalez J."/>
            <person name="Henrissat B."/>
            <person name="Kuo A."/>
            <person name="Liang C."/>
            <person name="Lipzen A."/>
            <person name="Lutzoni F."/>
            <person name="Magnuson J."/>
            <person name="Mondo S."/>
            <person name="Nolan M."/>
            <person name="Ohm R."/>
            <person name="Pangilinan J."/>
            <person name="Park H.-J."/>
            <person name="Ramirez L."/>
            <person name="Alfaro M."/>
            <person name="Sun H."/>
            <person name="Tritt A."/>
            <person name="Yoshinaga Y."/>
            <person name="Zwiers L.-H."/>
            <person name="Turgeon B."/>
            <person name="Goodwin S."/>
            <person name="Spatafora J."/>
            <person name="Crous P."/>
            <person name="Grigoriev I."/>
        </authorList>
    </citation>
    <scope>NUCLEOTIDE SEQUENCE</scope>
    <source>
        <strain evidence="11">Tuck. ex Michener</strain>
    </source>
</reference>
<keyword evidence="4 9" id="KW-0813">Transport</keyword>
<gene>
    <name evidence="11" type="ORF">EV356DRAFT_481684</name>
</gene>
<feature type="region of interest" description="Disordered" evidence="10">
    <location>
        <begin position="1"/>
        <end position="26"/>
    </location>
</feature>
<evidence type="ECO:0000256" key="9">
    <source>
        <dbReference type="PIRNR" id="PIRNR017215"/>
    </source>
</evidence>
<comment type="similarity">
    <text evidence="3 9">Belongs to the SNF8 family.</text>
</comment>
<dbReference type="InterPro" id="IPR036388">
    <property type="entry name" value="WH-like_DNA-bd_sf"/>
</dbReference>
<evidence type="ECO:0000256" key="6">
    <source>
        <dbReference type="ARBA" id="ARBA00022753"/>
    </source>
</evidence>
<evidence type="ECO:0000313" key="12">
    <source>
        <dbReference type="Proteomes" id="UP000800092"/>
    </source>
</evidence>
<dbReference type="PIRSF" id="PIRSF017215">
    <property type="entry name" value="ESCRT2_Vps22"/>
    <property type="match status" value="1"/>
</dbReference>
<feature type="compositionally biased region" description="Polar residues" evidence="10">
    <location>
        <begin position="13"/>
        <end position="26"/>
    </location>
</feature>
<keyword evidence="8" id="KW-0472">Membrane</keyword>
<dbReference type="PANTHER" id="PTHR12806">
    <property type="entry name" value="EAP30 SUBUNIT OF ELL COMPLEX"/>
    <property type="match status" value="1"/>
</dbReference>
<dbReference type="InterPro" id="IPR036390">
    <property type="entry name" value="WH_DNA-bd_sf"/>
</dbReference>
<sequence>MSSTRRRPGLSAFSRSQLTQSQYTTHGQTLRASQTAALSSQLEVFQSLLHTFSVTHAKDIRADPGFRAEFARMCNAIGVDPLASSQKPRTAAAAGKGGGGGSLWAQMLGSSVQDFYFELAVRVVEVCRATRGENGGLMEVGEVRRRVKRGPRGGVAAVGVGMEEVTDDDILRAVKSLEPLGSGFAVIGLGSRQMIRSVPKELNTDQSMVLEALQVLGFVTVSMLRDNLGWEGARAMAVTQDLVSDSLVWVDSQAGETEYWTPTFIHDTGGQ</sequence>
<evidence type="ECO:0000256" key="8">
    <source>
        <dbReference type="ARBA" id="ARBA00023136"/>
    </source>
</evidence>
<evidence type="ECO:0000313" key="11">
    <source>
        <dbReference type="EMBL" id="KAF2236835.1"/>
    </source>
</evidence>
<keyword evidence="5" id="KW-0963">Cytoplasm</keyword>
<dbReference type="InterPro" id="IPR040608">
    <property type="entry name" value="Snf8/Vps36"/>
</dbReference>
<keyword evidence="6" id="KW-0967">Endosome</keyword>
<dbReference type="SUPFAM" id="SSF46785">
    <property type="entry name" value="Winged helix' DNA-binding domain"/>
    <property type="match status" value="2"/>
</dbReference>
<evidence type="ECO:0000256" key="5">
    <source>
        <dbReference type="ARBA" id="ARBA00022490"/>
    </source>
</evidence>
<name>A0A6A6HFH1_VIRVR</name>
<comment type="function">
    <text evidence="9">Component of the endosomal sorting complex required for transport II (ESCRT-II), which is required for multivesicular body (MVB) formation and sorting of endosomal cargo proteins into MVBs.</text>
</comment>
<evidence type="ECO:0000256" key="4">
    <source>
        <dbReference type="ARBA" id="ARBA00022448"/>
    </source>
</evidence>
<dbReference type="Gene3D" id="6.10.140.180">
    <property type="match status" value="1"/>
</dbReference>
<evidence type="ECO:0000256" key="7">
    <source>
        <dbReference type="ARBA" id="ARBA00022927"/>
    </source>
</evidence>
<dbReference type="OrthoDB" id="283883at2759"/>
<dbReference type="FunFam" id="1.10.10.10:FF:000397">
    <property type="entry name" value="Vacuolar-sorting protein SNF8"/>
    <property type="match status" value="1"/>
</dbReference>
<dbReference type="AlphaFoldDB" id="A0A6A6HFH1"/>
<evidence type="ECO:0000256" key="1">
    <source>
        <dbReference type="ARBA" id="ARBA00004481"/>
    </source>
</evidence>
<dbReference type="EMBL" id="ML991783">
    <property type="protein sequence ID" value="KAF2236835.1"/>
    <property type="molecule type" value="Genomic_DNA"/>
</dbReference>
<dbReference type="Proteomes" id="UP000800092">
    <property type="component" value="Unassembled WGS sequence"/>
</dbReference>
<dbReference type="PANTHER" id="PTHR12806:SF0">
    <property type="entry name" value="VACUOLAR-SORTING PROTEIN SNF8"/>
    <property type="match status" value="1"/>
</dbReference>
<accession>A0A6A6HFH1</accession>